<comment type="caution">
    <text evidence="5">Lacks conserved residue(s) required for the propagation of feature annotation.</text>
</comment>
<dbReference type="InterPro" id="IPR000209">
    <property type="entry name" value="Peptidase_S8/S53_dom"/>
</dbReference>
<gene>
    <name evidence="8" type="ORF">FJTKL_09068</name>
</gene>
<dbReference type="PRINTS" id="PR00723">
    <property type="entry name" value="SUBTILISIN"/>
</dbReference>
<dbReference type="PANTHER" id="PTHR43806">
    <property type="entry name" value="PEPTIDASE S8"/>
    <property type="match status" value="1"/>
</dbReference>
<feature type="compositionally biased region" description="Low complexity" evidence="6">
    <location>
        <begin position="130"/>
        <end position="158"/>
    </location>
</feature>
<dbReference type="PANTHER" id="PTHR43806:SF11">
    <property type="entry name" value="CEREVISIN-RELATED"/>
    <property type="match status" value="1"/>
</dbReference>
<protein>
    <recommendedName>
        <fullName evidence="7">Peptidase S8/S53 domain-containing protein</fullName>
    </recommendedName>
</protein>
<accession>A0ABR4EPK9</accession>
<feature type="region of interest" description="Disordered" evidence="6">
    <location>
        <begin position="345"/>
        <end position="385"/>
    </location>
</feature>
<evidence type="ECO:0000256" key="2">
    <source>
        <dbReference type="ARBA" id="ARBA00022670"/>
    </source>
</evidence>
<comment type="similarity">
    <text evidence="1 5">Belongs to the peptidase S8 family.</text>
</comment>
<feature type="region of interest" description="Disordered" evidence="6">
    <location>
        <begin position="572"/>
        <end position="613"/>
    </location>
</feature>
<feature type="compositionally biased region" description="Low complexity" evidence="6">
    <location>
        <begin position="593"/>
        <end position="603"/>
    </location>
</feature>
<keyword evidence="2" id="KW-0645">Protease</keyword>
<dbReference type="PROSITE" id="PS51892">
    <property type="entry name" value="SUBTILASE"/>
    <property type="match status" value="1"/>
</dbReference>
<sequence length="808" mass="83330">MRRDNSTGQSNGTSTGGVIPSSSRPSLPPVTILPSTAPTSRRPSSAPPTTNPPTITSAPVSSSATTSAPPATTTVSNGDTIVVAAGVVVVGGTGGGFFTIAGSGAAPLSVAAGTTVTAGSSSEGDNPDNPEQTTKPPESSEPPTSSEPTSTESTSSAPSGPPTPCLIFPKDGATSQDNTDFISLLDKELGKGKYRETTDTVQLFVSANITAAQNTTLSADPLVGGVEPIVPLEDNAGEAVPVPNSNRDEDVHQKWWMESLDKLGRIRKRAVVKQDNAPTELVMFSQPPLVDLAALKSYTYDDSAGTDITVYVLDTGYYTKNSEYTGMAKKPRWIFGGAQADNSVEEDLGSDGHGSCAGSKVNGPKGCEGEEAARQSSRELSRSIANPSKFTQKMLEYYVNEMIKEDIVFVTASGNDDREEVADGKASALDVDSYPPLMAASGTPIINVGAVDNTGKNASFSQGGPLVHVMAPGQQVQCAANSFFSSTQKQDGTSFAAPAVAGLAAHLLALGEYPELYQTGKVAENMKKLLIDMAYQRVPDGGQVVFNGQGAVCSRPSSAKFRRQDLSGEACSAVSSTSTLPPTSTSAPPPPATISNPPAETTAPAPPPAPKTLFSLNEEIGAGTQSCFPTNGFTTTAGTTYGFSFDVDANLLVSIQTGSTDEGYHQSMGSWTGTFYAESGSSLSICGTSTASGALPLAFTITEEPSQAVAAPAGNEVFKLDDKVAAGTTSCFPTTGLNIQEGNYGFSYTTTSGVIVQIGDDSSGPKHFSGNRAEGAGLMYIDFSGRSISICGTNNGGSEAPISLYMTQ</sequence>
<evidence type="ECO:0000256" key="6">
    <source>
        <dbReference type="SAM" id="MobiDB-lite"/>
    </source>
</evidence>
<name>A0ABR4EPK9_9PEZI</name>
<keyword evidence="4" id="KW-0720">Serine protease</keyword>
<proteinExistence type="inferred from homology"/>
<dbReference type="Proteomes" id="UP001600888">
    <property type="component" value="Unassembled WGS sequence"/>
</dbReference>
<evidence type="ECO:0000259" key="7">
    <source>
        <dbReference type="Pfam" id="PF00082"/>
    </source>
</evidence>
<feature type="region of interest" description="Disordered" evidence="6">
    <location>
        <begin position="1"/>
        <end position="76"/>
    </location>
</feature>
<feature type="compositionally biased region" description="Low complexity" evidence="6">
    <location>
        <begin position="1"/>
        <end position="17"/>
    </location>
</feature>
<dbReference type="SUPFAM" id="SSF52743">
    <property type="entry name" value="Subtilisin-like"/>
    <property type="match status" value="1"/>
</dbReference>
<feature type="compositionally biased region" description="Low complexity" evidence="6">
    <location>
        <begin position="572"/>
        <end position="586"/>
    </location>
</feature>
<feature type="domain" description="Peptidase S8/S53" evidence="7">
    <location>
        <begin position="383"/>
        <end position="549"/>
    </location>
</feature>
<feature type="region of interest" description="Disordered" evidence="6">
    <location>
        <begin position="116"/>
        <end position="172"/>
    </location>
</feature>
<dbReference type="PROSITE" id="PS00138">
    <property type="entry name" value="SUBTILASE_SER"/>
    <property type="match status" value="1"/>
</dbReference>
<feature type="compositionally biased region" description="Low complexity" evidence="6">
    <location>
        <begin position="34"/>
        <end position="44"/>
    </location>
</feature>
<dbReference type="InterPro" id="IPR050131">
    <property type="entry name" value="Peptidase_S8_subtilisin-like"/>
</dbReference>
<dbReference type="EMBL" id="JBAWTH010000037">
    <property type="protein sequence ID" value="KAL2284369.1"/>
    <property type="molecule type" value="Genomic_DNA"/>
</dbReference>
<evidence type="ECO:0000313" key="9">
    <source>
        <dbReference type="Proteomes" id="UP001600888"/>
    </source>
</evidence>
<dbReference type="Gene3D" id="3.40.50.200">
    <property type="entry name" value="Peptidase S8/S53 domain"/>
    <property type="match status" value="1"/>
</dbReference>
<evidence type="ECO:0000313" key="8">
    <source>
        <dbReference type="EMBL" id="KAL2284369.1"/>
    </source>
</evidence>
<dbReference type="InterPro" id="IPR015500">
    <property type="entry name" value="Peptidase_S8_subtilisin-rel"/>
</dbReference>
<dbReference type="Pfam" id="PF00082">
    <property type="entry name" value="Peptidase_S8"/>
    <property type="match status" value="1"/>
</dbReference>
<feature type="compositionally biased region" description="Basic and acidic residues" evidence="6">
    <location>
        <begin position="367"/>
        <end position="381"/>
    </location>
</feature>
<dbReference type="InterPro" id="IPR023828">
    <property type="entry name" value="Peptidase_S8_Ser-AS"/>
</dbReference>
<evidence type="ECO:0000256" key="3">
    <source>
        <dbReference type="ARBA" id="ARBA00022801"/>
    </source>
</evidence>
<evidence type="ECO:0000256" key="5">
    <source>
        <dbReference type="PROSITE-ProRule" id="PRU01240"/>
    </source>
</evidence>
<evidence type="ECO:0000256" key="1">
    <source>
        <dbReference type="ARBA" id="ARBA00011073"/>
    </source>
</evidence>
<dbReference type="InterPro" id="IPR036852">
    <property type="entry name" value="Peptidase_S8/S53_dom_sf"/>
</dbReference>
<keyword evidence="3" id="KW-0378">Hydrolase</keyword>
<comment type="caution">
    <text evidence="8">The sequence shown here is derived from an EMBL/GenBank/DDBJ whole genome shotgun (WGS) entry which is preliminary data.</text>
</comment>
<reference evidence="8 9" key="1">
    <citation type="submission" date="2024-03" db="EMBL/GenBank/DDBJ databases">
        <title>A high-quality draft genome sequence of Diaporthe vaccinii, a causative agent of upright dieback and viscid rot disease in cranberry plants.</title>
        <authorList>
            <person name="Sarrasin M."/>
            <person name="Lang B.F."/>
            <person name="Burger G."/>
        </authorList>
    </citation>
    <scope>NUCLEOTIDE SEQUENCE [LARGE SCALE GENOMIC DNA]</scope>
    <source>
        <strain evidence="8 9">IS7</strain>
    </source>
</reference>
<evidence type="ECO:0000256" key="4">
    <source>
        <dbReference type="ARBA" id="ARBA00022825"/>
    </source>
</evidence>
<organism evidence="8 9">
    <name type="scientific">Diaporthe vaccinii</name>
    <dbReference type="NCBI Taxonomy" id="105482"/>
    <lineage>
        <taxon>Eukaryota</taxon>
        <taxon>Fungi</taxon>
        <taxon>Dikarya</taxon>
        <taxon>Ascomycota</taxon>
        <taxon>Pezizomycotina</taxon>
        <taxon>Sordariomycetes</taxon>
        <taxon>Sordariomycetidae</taxon>
        <taxon>Diaporthales</taxon>
        <taxon>Diaporthaceae</taxon>
        <taxon>Diaporthe</taxon>
        <taxon>Diaporthe eres species complex</taxon>
    </lineage>
</organism>
<feature type="compositionally biased region" description="Low complexity" evidence="6">
    <location>
        <begin position="52"/>
        <end position="76"/>
    </location>
</feature>
<keyword evidence="9" id="KW-1185">Reference proteome</keyword>